<accession>A0A4C1SZC5</accession>
<feature type="region of interest" description="Disordered" evidence="1">
    <location>
        <begin position="1"/>
        <end position="84"/>
    </location>
</feature>
<comment type="caution">
    <text evidence="2">The sequence shown here is derived from an EMBL/GenBank/DDBJ whole genome shotgun (WGS) entry which is preliminary data.</text>
</comment>
<name>A0A4C1SZC5_EUMVA</name>
<reference evidence="2 3" key="1">
    <citation type="journal article" date="2019" name="Commun. Biol.">
        <title>The bagworm genome reveals a unique fibroin gene that provides high tensile strength.</title>
        <authorList>
            <person name="Kono N."/>
            <person name="Nakamura H."/>
            <person name="Ohtoshi R."/>
            <person name="Tomita M."/>
            <person name="Numata K."/>
            <person name="Arakawa K."/>
        </authorList>
    </citation>
    <scope>NUCLEOTIDE SEQUENCE [LARGE SCALE GENOMIC DNA]</scope>
</reference>
<evidence type="ECO:0000256" key="1">
    <source>
        <dbReference type="SAM" id="MobiDB-lite"/>
    </source>
</evidence>
<proteinExistence type="predicted"/>
<keyword evidence="3" id="KW-1185">Reference proteome</keyword>
<evidence type="ECO:0000313" key="3">
    <source>
        <dbReference type="Proteomes" id="UP000299102"/>
    </source>
</evidence>
<evidence type="ECO:0000313" key="2">
    <source>
        <dbReference type="EMBL" id="GBP07316.1"/>
    </source>
</evidence>
<gene>
    <name evidence="2" type="ORF">EVAR_71659_1</name>
</gene>
<dbReference type="Proteomes" id="UP000299102">
    <property type="component" value="Unassembled WGS sequence"/>
</dbReference>
<feature type="compositionally biased region" description="Pro residues" evidence="1">
    <location>
        <begin position="51"/>
        <end position="60"/>
    </location>
</feature>
<sequence>MALLSAKAAADTTGVRPEKRASCATPPADDDPAPLDGDVTPVTGRSRPALAPNPQPPPPRPTHHRSHHQHHRRPLKQIQSKIQF</sequence>
<dbReference type="EMBL" id="BGZK01004163">
    <property type="protein sequence ID" value="GBP07316.1"/>
    <property type="molecule type" value="Genomic_DNA"/>
</dbReference>
<organism evidence="2 3">
    <name type="scientific">Eumeta variegata</name>
    <name type="common">Bagworm moth</name>
    <name type="synonym">Eumeta japonica</name>
    <dbReference type="NCBI Taxonomy" id="151549"/>
    <lineage>
        <taxon>Eukaryota</taxon>
        <taxon>Metazoa</taxon>
        <taxon>Ecdysozoa</taxon>
        <taxon>Arthropoda</taxon>
        <taxon>Hexapoda</taxon>
        <taxon>Insecta</taxon>
        <taxon>Pterygota</taxon>
        <taxon>Neoptera</taxon>
        <taxon>Endopterygota</taxon>
        <taxon>Lepidoptera</taxon>
        <taxon>Glossata</taxon>
        <taxon>Ditrysia</taxon>
        <taxon>Tineoidea</taxon>
        <taxon>Psychidae</taxon>
        <taxon>Oiketicinae</taxon>
        <taxon>Eumeta</taxon>
    </lineage>
</organism>
<protein>
    <submittedName>
        <fullName evidence="2">Uncharacterized protein</fullName>
    </submittedName>
</protein>
<feature type="compositionally biased region" description="Basic residues" evidence="1">
    <location>
        <begin position="61"/>
        <end position="75"/>
    </location>
</feature>
<dbReference type="AlphaFoldDB" id="A0A4C1SZC5"/>